<dbReference type="RefSeq" id="WP_152210148.1">
    <property type="nucleotide sequence ID" value="NZ_WBVS01000009.1"/>
</dbReference>
<evidence type="ECO:0008006" key="3">
    <source>
        <dbReference type="Google" id="ProtNLM"/>
    </source>
</evidence>
<keyword evidence="2" id="KW-1185">Reference proteome</keyword>
<dbReference type="AlphaFoldDB" id="A0A6I1GEC3"/>
<accession>A0A6I1GEC3</accession>
<sequence>MTPTAYGDESVHHRHVIMPMYLIGVCITSLAESEIRRILEPLKHSGDSKLHWSTLRTADKIQVMDILSSLFSNQRITPIIIQASPLPTSGKQEEHARRKCLEQLIPGLEGQHDIHNLLLESRSKAQDEREVQFVKQLRCKHWIPNDFRISHQPGHSNAGLWLPDQILGAYGDAAELLLRPQLTYAERNFLDTLNQFNECIDVIHCDL</sequence>
<name>A0A6I1GEC3_9BIFI</name>
<evidence type="ECO:0000313" key="1">
    <source>
        <dbReference type="EMBL" id="KAB7786981.1"/>
    </source>
</evidence>
<gene>
    <name evidence="1" type="ORF">F7D08_1577</name>
</gene>
<protein>
    <recommendedName>
        <fullName evidence="3">DUF3800 domain-containing protein</fullName>
    </recommendedName>
</protein>
<reference evidence="1 2" key="1">
    <citation type="submission" date="2019-09" db="EMBL/GenBank/DDBJ databases">
        <title>Characterization of the phylogenetic diversity of two novel species belonging to the genus Bifidobacterium: Bifidobacterium cebidarum sp. nov. and Bifidobacterium leontopitheci sp. nov.</title>
        <authorList>
            <person name="Lugli G.A."/>
            <person name="Duranti S."/>
            <person name="Milani C."/>
            <person name="Turroni F."/>
            <person name="Ventura M."/>
        </authorList>
    </citation>
    <scope>NUCLEOTIDE SEQUENCE [LARGE SCALE GENOMIC DNA]</scope>
    <source>
        <strain evidence="1 2">LMG 31469</strain>
    </source>
</reference>
<comment type="caution">
    <text evidence="1">The sequence shown here is derived from an EMBL/GenBank/DDBJ whole genome shotgun (WGS) entry which is preliminary data.</text>
</comment>
<dbReference type="EMBL" id="WBVS01000009">
    <property type="protein sequence ID" value="KAB7786981.1"/>
    <property type="molecule type" value="Genomic_DNA"/>
</dbReference>
<organism evidence="1 2">
    <name type="scientific">Bifidobacterium cebidarum</name>
    <dbReference type="NCBI Taxonomy" id="2650773"/>
    <lineage>
        <taxon>Bacteria</taxon>
        <taxon>Bacillati</taxon>
        <taxon>Actinomycetota</taxon>
        <taxon>Actinomycetes</taxon>
        <taxon>Bifidobacteriales</taxon>
        <taxon>Bifidobacteriaceae</taxon>
        <taxon>Bifidobacterium</taxon>
    </lineage>
</organism>
<dbReference type="Proteomes" id="UP000468413">
    <property type="component" value="Unassembled WGS sequence"/>
</dbReference>
<evidence type="ECO:0000313" key="2">
    <source>
        <dbReference type="Proteomes" id="UP000468413"/>
    </source>
</evidence>
<proteinExistence type="predicted"/>